<accession>A0A2J4JSQ2</accession>
<evidence type="ECO:0000256" key="1">
    <source>
        <dbReference type="SAM" id="MobiDB-lite"/>
    </source>
</evidence>
<sequence length="119" mass="13461">MKNLQMPHSYISVSEEELRSISGGGPLGDALDLFFSNLRLDDLFFSGGLISLSFTFVPMLLFNVVKTGFNFVVSAYDTIADLFHFSHEERDMVQYISDQQRREEEKEQAQSAPGPKSVF</sequence>
<dbReference type="AlphaFoldDB" id="A0A2J4JSQ2"/>
<organism evidence="3 4">
    <name type="scientific">Faecalibacterium prausnitzii</name>
    <dbReference type="NCBI Taxonomy" id="853"/>
    <lineage>
        <taxon>Bacteria</taxon>
        <taxon>Bacillati</taxon>
        <taxon>Bacillota</taxon>
        <taxon>Clostridia</taxon>
        <taxon>Eubacteriales</taxon>
        <taxon>Oscillospiraceae</taxon>
        <taxon>Faecalibacterium</taxon>
    </lineage>
</organism>
<evidence type="ECO:0000256" key="2">
    <source>
        <dbReference type="SAM" id="Phobius"/>
    </source>
</evidence>
<feature type="transmembrane region" description="Helical" evidence="2">
    <location>
        <begin position="43"/>
        <end position="65"/>
    </location>
</feature>
<feature type="region of interest" description="Disordered" evidence="1">
    <location>
        <begin position="98"/>
        <end position="119"/>
    </location>
</feature>
<keyword evidence="2" id="KW-0812">Transmembrane</keyword>
<proteinExistence type="predicted"/>
<evidence type="ECO:0000313" key="4">
    <source>
        <dbReference type="Proteomes" id="UP000221015"/>
    </source>
</evidence>
<name>A0A2J4JSQ2_9FIRM</name>
<protein>
    <submittedName>
        <fullName evidence="3">Uncharacterized protein</fullName>
    </submittedName>
</protein>
<dbReference type="RefSeq" id="WP_097782232.1">
    <property type="nucleotide sequence ID" value="NZ_NMTS02000001.1"/>
</dbReference>
<dbReference type="EMBL" id="NMTS02000001">
    <property type="protein sequence ID" value="PLK30894.1"/>
    <property type="molecule type" value="Genomic_DNA"/>
</dbReference>
<comment type="caution">
    <text evidence="3">The sequence shown here is derived from an EMBL/GenBank/DDBJ whole genome shotgun (WGS) entry which is preliminary data.</text>
</comment>
<keyword evidence="2" id="KW-1133">Transmembrane helix</keyword>
<keyword evidence="2" id="KW-0472">Membrane</keyword>
<reference evidence="3 4" key="1">
    <citation type="journal article" date="2017" name="Front. Microbiol.">
        <title>New Insights into the Diversity of the Genus Faecalibacterium.</title>
        <authorList>
            <person name="Benevides L."/>
            <person name="Burman S."/>
            <person name="Martin R."/>
            <person name="Robert V."/>
            <person name="Thomas M."/>
            <person name="Miquel S."/>
            <person name="Chain F."/>
            <person name="Sokol H."/>
            <person name="Bermudez-Humaran L.G."/>
            <person name="Morrison M."/>
            <person name="Langella P."/>
            <person name="Azevedo V.A."/>
            <person name="Chatel J.M."/>
            <person name="Soares S."/>
        </authorList>
    </citation>
    <scope>NUCLEOTIDE SEQUENCE [LARGE SCALE GENOMIC DNA]</scope>
    <source>
        <strain evidence="3 4">CNCM I 4542</strain>
    </source>
</reference>
<feature type="compositionally biased region" description="Basic and acidic residues" evidence="1">
    <location>
        <begin position="99"/>
        <end position="108"/>
    </location>
</feature>
<gene>
    <name evidence="3" type="ORF">CGS50_004605</name>
</gene>
<evidence type="ECO:0000313" key="3">
    <source>
        <dbReference type="EMBL" id="PLK30894.1"/>
    </source>
</evidence>
<dbReference type="Proteomes" id="UP000221015">
    <property type="component" value="Unassembled WGS sequence"/>
</dbReference>